<name>A0A0A8YBF6_ARUDO</name>
<dbReference type="EMBL" id="GBRH01275217">
    <property type="protein sequence ID" value="JAD22678.1"/>
    <property type="molecule type" value="Transcribed_RNA"/>
</dbReference>
<organism evidence="1">
    <name type="scientific">Arundo donax</name>
    <name type="common">Giant reed</name>
    <name type="synonym">Donax arundinaceus</name>
    <dbReference type="NCBI Taxonomy" id="35708"/>
    <lineage>
        <taxon>Eukaryota</taxon>
        <taxon>Viridiplantae</taxon>
        <taxon>Streptophyta</taxon>
        <taxon>Embryophyta</taxon>
        <taxon>Tracheophyta</taxon>
        <taxon>Spermatophyta</taxon>
        <taxon>Magnoliopsida</taxon>
        <taxon>Liliopsida</taxon>
        <taxon>Poales</taxon>
        <taxon>Poaceae</taxon>
        <taxon>PACMAD clade</taxon>
        <taxon>Arundinoideae</taxon>
        <taxon>Arundineae</taxon>
        <taxon>Arundo</taxon>
    </lineage>
</organism>
<accession>A0A0A8YBF6</accession>
<reference evidence="1" key="1">
    <citation type="submission" date="2014-09" db="EMBL/GenBank/DDBJ databases">
        <authorList>
            <person name="Magalhaes I.L.F."/>
            <person name="Oliveira U."/>
            <person name="Santos F.R."/>
            <person name="Vidigal T.H.D.A."/>
            <person name="Brescovit A.D."/>
            <person name="Santos A.J."/>
        </authorList>
    </citation>
    <scope>NUCLEOTIDE SEQUENCE</scope>
    <source>
        <tissue evidence="1">Shoot tissue taken approximately 20 cm above the soil surface</tissue>
    </source>
</reference>
<protein>
    <submittedName>
        <fullName evidence="1">Uncharacterized protein</fullName>
    </submittedName>
</protein>
<evidence type="ECO:0000313" key="1">
    <source>
        <dbReference type="EMBL" id="JAD22678.1"/>
    </source>
</evidence>
<dbReference type="AlphaFoldDB" id="A0A0A8YBF6"/>
<sequence length="86" mass="9224">MIFGLKMPVAGSSDTDAAFYHTRDQGFNGSQLSFDTNKPNNVSKSTSVAKIKVVCVASLECCAVCCKILLMLVFLLDKAGEEKASE</sequence>
<reference evidence="1" key="2">
    <citation type="journal article" date="2015" name="Data Brief">
        <title>Shoot transcriptome of the giant reed, Arundo donax.</title>
        <authorList>
            <person name="Barrero R.A."/>
            <person name="Guerrero F.D."/>
            <person name="Moolhuijzen P."/>
            <person name="Goolsby J.A."/>
            <person name="Tidwell J."/>
            <person name="Bellgard S.E."/>
            <person name="Bellgard M.I."/>
        </authorList>
    </citation>
    <scope>NUCLEOTIDE SEQUENCE</scope>
    <source>
        <tissue evidence="1">Shoot tissue taken approximately 20 cm above the soil surface</tissue>
    </source>
</reference>
<proteinExistence type="predicted"/>